<evidence type="ECO:0000313" key="2">
    <source>
        <dbReference type="Proteomes" id="UP000526184"/>
    </source>
</evidence>
<dbReference type="SUPFAM" id="SSF56784">
    <property type="entry name" value="HAD-like"/>
    <property type="match status" value="1"/>
</dbReference>
<dbReference type="Gene3D" id="3.40.50.1000">
    <property type="entry name" value="HAD superfamily/HAD-like"/>
    <property type="match status" value="1"/>
</dbReference>
<organism evidence="1 2">
    <name type="scientific">Streptobacillus felis</name>
    <dbReference type="NCBI Taxonomy" id="1384509"/>
    <lineage>
        <taxon>Bacteria</taxon>
        <taxon>Fusobacteriati</taxon>
        <taxon>Fusobacteriota</taxon>
        <taxon>Fusobacteriia</taxon>
        <taxon>Fusobacteriales</taxon>
        <taxon>Leptotrichiaceae</taxon>
        <taxon>Streptobacillus</taxon>
    </lineage>
</organism>
<keyword evidence="1" id="KW-0378">Hydrolase</keyword>
<dbReference type="NCBIfam" id="TIGR01488">
    <property type="entry name" value="HAD-SF-IB"/>
    <property type="match status" value="1"/>
</dbReference>
<dbReference type="RefSeq" id="WP_067320038.1">
    <property type="nucleotide sequence ID" value="NZ_CBCRWS010000048.1"/>
</dbReference>
<dbReference type="GO" id="GO:0016787">
    <property type="term" value="F:hydrolase activity"/>
    <property type="evidence" value="ECO:0007669"/>
    <property type="project" value="UniProtKB-KW"/>
</dbReference>
<gene>
    <name evidence="1" type="ORF">HP397_06190</name>
</gene>
<proteinExistence type="predicted"/>
<evidence type="ECO:0000313" key="1">
    <source>
        <dbReference type="EMBL" id="NYV28390.1"/>
    </source>
</evidence>
<name>A0A7Z0PI34_9FUSO</name>
<dbReference type="InterPro" id="IPR023214">
    <property type="entry name" value="HAD_sf"/>
</dbReference>
<comment type="caution">
    <text evidence="1">The sequence shown here is derived from an EMBL/GenBank/DDBJ whole genome shotgun (WGS) entry which is preliminary data.</text>
</comment>
<dbReference type="AlphaFoldDB" id="A0A7Z0PI34"/>
<dbReference type="InterPro" id="IPR036412">
    <property type="entry name" value="HAD-like_sf"/>
</dbReference>
<dbReference type="Proteomes" id="UP000526184">
    <property type="component" value="Unassembled WGS sequence"/>
</dbReference>
<accession>A0A7Z0PI34</accession>
<dbReference type="Pfam" id="PF12710">
    <property type="entry name" value="HAD"/>
    <property type="match status" value="1"/>
</dbReference>
<keyword evidence="2" id="KW-1185">Reference proteome</keyword>
<dbReference type="EMBL" id="JABMKT010000041">
    <property type="protein sequence ID" value="NYV28390.1"/>
    <property type="molecule type" value="Genomic_DNA"/>
</dbReference>
<reference evidence="1 2" key="1">
    <citation type="submission" date="2020-05" db="EMBL/GenBank/DDBJ databases">
        <title>Streptobacillus felis strain LHL191014123.</title>
        <authorList>
            <person name="Fawzy A."/>
            <person name="Rau J."/>
            <person name="Risse K."/>
            <person name="Schauerte N."/>
            <person name="Geiger C."/>
            <person name="Blom J."/>
            <person name="Imirzalioglu C."/>
            <person name="Falgenhauer J."/>
            <person name="Bach A."/>
            <person name="Herden C."/>
            <person name="Eisenberg T."/>
        </authorList>
    </citation>
    <scope>NUCLEOTIDE SEQUENCE [LARGE SCALE GENOMIC DNA]</scope>
    <source>
        <strain evidence="1 2">LHL191014123</strain>
    </source>
</reference>
<dbReference type="Gene3D" id="1.20.1440.100">
    <property type="entry name" value="SG protein - dephosphorylation function"/>
    <property type="match status" value="1"/>
</dbReference>
<protein>
    <submittedName>
        <fullName evidence="1">Haloacid dehalogenase-like hydrolase</fullName>
    </submittedName>
</protein>
<sequence>MKNIIVYDFDKTVYGGETSTDFMRFFLKRNPKYIFRIYKVFPSLFYYKKDLKKSKEIFFEILNQIEIDYLKKEISEFWKVNKNKIFPWVYNEIINNKKNSEELILISATPEIFLEEISKELGFDKLIGTRFIKQERYFLSKIDGLNCKHNEKVLRLREYLPEFKILAFYSDSMSDKPLFDLSERKYYIVKGIKREGLPNE</sequence>